<reference evidence="7 8" key="1">
    <citation type="submission" date="2019-06" db="EMBL/GenBank/DDBJ databases">
        <title>Wine fermentation using esterase from Monascus purpureus.</title>
        <authorList>
            <person name="Geng C."/>
            <person name="Zhang Y."/>
        </authorList>
    </citation>
    <scope>NUCLEOTIDE SEQUENCE [LARGE SCALE GENOMIC DNA]</scope>
    <source>
        <strain evidence="7">HQ1</strain>
    </source>
</reference>
<keyword evidence="8" id="KW-1185">Reference proteome</keyword>
<dbReference type="PANTHER" id="PTHR12668">
    <property type="entry name" value="TRANSMEMBRANE PROTEIN 14, 15"/>
    <property type="match status" value="1"/>
</dbReference>
<dbReference type="STRING" id="5098.A0A507R3F7"/>
<accession>A0A507R3F7</accession>
<dbReference type="Pfam" id="PF03647">
    <property type="entry name" value="Tmemb_14"/>
    <property type="match status" value="1"/>
</dbReference>
<keyword evidence="3 6" id="KW-0812">Transmembrane</keyword>
<evidence type="ECO:0000256" key="5">
    <source>
        <dbReference type="ARBA" id="ARBA00023136"/>
    </source>
</evidence>
<evidence type="ECO:0000256" key="1">
    <source>
        <dbReference type="ARBA" id="ARBA00004370"/>
    </source>
</evidence>
<dbReference type="EMBL" id="VIFY01000002">
    <property type="protein sequence ID" value="TQB77392.1"/>
    <property type="molecule type" value="Genomic_DNA"/>
</dbReference>
<name>A0A507R3F7_MONPU</name>
<feature type="transmembrane region" description="Helical" evidence="6">
    <location>
        <begin position="83"/>
        <end position="104"/>
    </location>
</feature>
<evidence type="ECO:0000256" key="2">
    <source>
        <dbReference type="ARBA" id="ARBA00007590"/>
    </source>
</evidence>
<feature type="transmembrane region" description="Helical" evidence="6">
    <location>
        <begin position="60"/>
        <end position="77"/>
    </location>
</feature>
<comment type="subcellular location">
    <subcellularLocation>
        <location evidence="1">Membrane</location>
    </subcellularLocation>
</comment>
<gene>
    <name evidence="7" type="ORF">MPDQ_003030</name>
</gene>
<dbReference type="AlphaFoldDB" id="A0A507R3F7"/>
<comment type="similarity">
    <text evidence="2">Belongs to the TMEM14 family.</text>
</comment>
<evidence type="ECO:0000256" key="3">
    <source>
        <dbReference type="ARBA" id="ARBA00022692"/>
    </source>
</evidence>
<evidence type="ECO:0000313" key="7">
    <source>
        <dbReference type="EMBL" id="TQB77392.1"/>
    </source>
</evidence>
<organism evidence="7 8">
    <name type="scientific">Monascus purpureus</name>
    <name type="common">Red mold</name>
    <name type="synonym">Monascus anka</name>
    <dbReference type="NCBI Taxonomy" id="5098"/>
    <lineage>
        <taxon>Eukaryota</taxon>
        <taxon>Fungi</taxon>
        <taxon>Dikarya</taxon>
        <taxon>Ascomycota</taxon>
        <taxon>Pezizomycotina</taxon>
        <taxon>Eurotiomycetes</taxon>
        <taxon>Eurotiomycetidae</taxon>
        <taxon>Eurotiales</taxon>
        <taxon>Aspergillaceae</taxon>
        <taxon>Monascus</taxon>
    </lineage>
</organism>
<dbReference type="InterPro" id="IPR005349">
    <property type="entry name" value="TMEM14"/>
</dbReference>
<keyword evidence="5 6" id="KW-0472">Membrane</keyword>
<dbReference type="PANTHER" id="PTHR12668:SF15">
    <property type="entry name" value="UPF0136 DOMAIN PROTEIN (AFU_ORTHOLOGUE AFUA_1G03720)"/>
    <property type="match status" value="1"/>
</dbReference>
<feature type="transmembrane region" description="Helical" evidence="6">
    <location>
        <begin position="29"/>
        <end position="48"/>
    </location>
</feature>
<sequence>MTSTTTTSAAILSILTSIGGITGYARKGSIPSLAAGLSVGALYLLSFLRLKDEKPHGEELGLLASLVLAGGAVPRVIKTKGKPVPLALLSVAVYGGLIYGLAVWEKRGL</sequence>
<dbReference type="InterPro" id="IPR044890">
    <property type="entry name" value="TMEM14_sf"/>
</dbReference>
<dbReference type="Gene3D" id="1.10.10.1740">
    <property type="entry name" value="Transmembrane protein 14-like"/>
    <property type="match status" value="1"/>
</dbReference>
<evidence type="ECO:0000256" key="6">
    <source>
        <dbReference type="SAM" id="Phobius"/>
    </source>
</evidence>
<protein>
    <submittedName>
        <fullName evidence="7">Uncharacterized protein</fullName>
    </submittedName>
</protein>
<proteinExistence type="inferred from homology"/>
<comment type="caution">
    <text evidence="7">The sequence shown here is derived from an EMBL/GenBank/DDBJ whole genome shotgun (WGS) entry which is preliminary data.</text>
</comment>
<evidence type="ECO:0000256" key="4">
    <source>
        <dbReference type="ARBA" id="ARBA00022989"/>
    </source>
</evidence>
<dbReference type="OrthoDB" id="5620at2759"/>
<keyword evidence="4 6" id="KW-1133">Transmembrane helix</keyword>
<dbReference type="GO" id="GO:0016020">
    <property type="term" value="C:membrane"/>
    <property type="evidence" value="ECO:0007669"/>
    <property type="project" value="UniProtKB-SubCell"/>
</dbReference>
<dbReference type="Proteomes" id="UP000319663">
    <property type="component" value="Unassembled WGS sequence"/>
</dbReference>
<evidence type="ECO:0000313" key="8">
    <source>
        <dbReference type="Proteomes" id="UP000319663"/>
    </source>
</evidence>